<dbReference type="InterPro" id="IPR036396">
    <property type="entry name" value="Cyt_P450_sf"/>
</dbReference>
<dbReference type="PROSITE" id="PS00086">
    <property type="entry name" value="CYTOCHROME_P450"/>
    <property type="match status" value="1"/>
</dbReference>
<dbReference type="GO" id="GO:0004497">
    <property type="term" value="F:monooxygenase activity"/>
    <property type="evidence" value="ECO:0007669"/>
    <property type="project" value="UniProtKB-KW"/>
</dbReference>
<organism evidence="4 5">
    <name type="scientific">Pleodorina starrii</name>
    <dbReference type="NCBI Taxonomy" id="330485"/>
    <lineage>
        <taxon>Eukaryota</taxon>
        <taxon>Viridiplantae</taxon>
        <taxon>Chlorophyta</taxon>
        <taxon>core chlorophytes</taxon>
        <taxon>Chlorophyceae</taxon>
        <taxon>CS clade</taxon>
        <taxon>Chlamydomonadales</taxon>
        <taxon>Volvocaceae</taxon>
        <taxon>Pleodorina</taxon>
    </lineage>
</organism>
<dbReference type="PRINTS" id="PR00463">
    <property type="entry name" value="EP450I"/>
</dbReference>
<dbReference type="InterPro" id="IPR001128">
    <property type="entry name" value="Cyt_P450"/>
</dbReference>
<evidence type="ECO:0008006" key="6">
    <source>
        <dbReference type="Google" id="ProtNLM"/>
    </source>
</evidence>
<keyword evidence="5" id="KW-1185">Reference proteome</keyword>
<dbReference type="Pfam" id="PF00067">
    <property type="entry name" value="p450"/>
    <property type="match status" value="2"/>
</dbReference>
<dbReference type="GO" id="GO:0020037">
    <property type="term" value="F:heme binding"/>
    <property type="evidence" value="ECO:0007669"/>
    <property type="project" value="InterPro"/>
</dbReference>
<dbReference type="AlphaFoldDB" id="A0A9W6F2G2"/>
<comment type="cofactor">
    <cofactor evidence="1">
        <name>heme</name>
        <dbReference type="ChEBI" id="CHEBI:30413"/>
    </cofactor>
</comment>
<dbReference type="Gene3D" id="1.10.630.10">
    <property type="entry name" value="Cytochrome P450"/>
    <property type="match status" value="2"/>
</dbReference>
<reference evidence="4 5" key="1">
    <citation type="journal article" date="2023" name="Commun. Biol.">
        <title>Reorganization of the ancestral sex-determining regions during the evolution of trioecy in Pleodorina starrii.</title>
        <authorList>
            <person name="Takahashi K."/>
            <person name="Suzuki S."/>
            <person name="Kawai-Toyooka H."/>
            <person name="Yamamoto K."/>
            <person name="Hamaji T."/>
            <person name="Ootsuki R."/>
            <person name="Yamaguchi H."/>
            <person name="Kawachi M."/>
            <person name="Higashiyama T."/>
            <person name="Nozaki H."/>
        </authorList>
    </citation>
    <scope>NUCLEOTIDE SEQUENCE [LARGE SCALE GENOMIC DNA]</scope>
    <source>
        <strain evidence="4 5">NIES-4479</strain>
    </source>
</reference>
<evidence type="ECO:0000256" key="2">
    <source>
        <dbReference type="RuleBase" id="RU000461"/>
    </source>
</evidence>
<comment type="similarity">
    <text evidence="2">Belongs to the cytochrome P450 family.</text>
</comment>
<evidence type="ECO:0000256" key="1">
    <source>
        <dbReference type="PIRSR" id="PIRSR602401-1"/>
    </source>
</evidence>
<comment type="caution">
    <text evidence="4">The sequence shown here is derived from an EMBL/GenBank/DDBJ whole genome shotgun (WGS) entry which is preliminary data.</text>
</comment>
<protein>
    <recommendedName>
        <fullName evidence="6">Cytochrome P450</fullName>
    </recommendedName>
</protein>
<keyword evidence="2" id="KW-0503">Monooxygenase</keyword>
<evidence type="ECO:0000256" key="3">
    <source>
        <dbReference type="SAM" id="MobiDB-lite"/>
    </source>
</evidence>
<keyword evidence="1 2" id="KW-0408">Iron</keyword>
<name>A0A9W6F2G2_9CHLO</name>
<sequence length="683" mass="73950">MADLAAVFAEAAAESMCVPLSATTAPSSSAHSSSTSWPSLLGYALLAAVLLELFVILLEPFQRWRLRHIPGPPALPLVGCLPQILRMGSPKFFRTCYQKYGPVYKVGFKFRNHIIVEPSLMRGHFRRMDQSGLFLARDDYWRLVRSAWQPAFSAASLSGYLPRMVACAVQLTDRLETRAREAEAEVVKGSGGKAAAAAGGVRVDILRELASMTLQVVGSTAYGIDFLAMEEPPAGEDKQQLGTAAAAAENAGYKAGKKAGRRDGGSAYQVTAATSDYGRELMRACSDIFRYTTAYGGSRYARFAMLFPELRVPLSRMAHAAPDEPFRKLLAARIRLRGICHDLIRDWEAKHPQQHPQQQQYHHQQQALKQQSTNGAKTLSMDGGDHSESHQRLAAAAEPAAPPPSAAVAAGIAGAVKAADGVAAAAKVPGGATAASGSRSATAVEPGSFLGLILAARDKTTGQALDDDAVAAQAQLFILAGYETTANALTFSVFYIATHPEVERRLLAEIDEVLGPDRPPTEADLPRLPYTEAVFNEAMRLYPPAPATTRLLGAERGEVGGFTVPAGTPLLLSIYTTHHDPRVWPRAEEFIPERFMPTSSLYPEVCSRVPNAHAPFGYGSRMCIGWKFAVQEAKVALARLYQRLVFELEPGQVPLVISTAFVLTPRDGLWVRPVRRHLPQLSQ</sequence>
<dbReference type="InterPro" id="IPR002401">
    <property type="entry name" value="Cyt_P450_E_grp-I"/>
</dbReference>
<dbReference type="GO" id="GO:0016705">
    <property type="term" value="F:oxidoreductase activity, acting on paired donors, with incorporation or reduction of molecular oxygen"/>
    <property type="evidence" value="ECO:0007669"/>
    <property type="project" value="InterPro"/>
</dbReference>
<keyword evidence="1 2" id="KW-0479">Metal-binding</keyword>
<keyword evidence="2" id="KW-0560">Oxidoreductase</keyword>
<accession>A0A9W6F2G2</accession>
<feature type="region of interest" description="Disordered" evidence="3">
    <location>
        <begin position="350"/>
        <end position="401"/>
    </location>
</feature>
<gene>
    <name evidence="4" type="primary">PLESTBF000368</name>
    <name evidence="4" type="ORF">PLESTB_000733800</name>
</gene>
<evidence type="ECO:0000313" key="5">
    <source>
        <dbReference type="Proteomes" id="UP001165080"/>
    </source>
</evidence>
<dbReference type="SUPFAM" id="SSF48264">
    <property type="entry name" value="Cytochrome P450"/>
    <property type="match status" value="1"/>
</dbReference>
<dbReference type="EMBL" id="BRXU01000007">
    <property type="protein sequence ID" value="GLC53340.1"/>
    <property type="molecule type" value="Genomic_DNA"/>
</dbReference>
<dbReference type="InterPro" id="IPR017972">
    <property type="entry name" value="Cyt_P450_CS"/>
</dbReference>
<feature type="binding site" description="axial binding residue" evidence="1">
    <location>
        <position position="623"/>
    </location>
    <ligand>
        <name>heme</name>
        <dbReference type="ChEBI" id="CHEBI:30413"/>
    </ligand>
    <ligandPart>
        <name>Fe</name>
        <dbReference type="ChEBI" id="CHEBI:18248"/>
    </ligandPart>
</feature>
<dbReference type="Proteomes" id="UP001165080">
    <property type="component" value="Unassembled WGS sequence"/>
</dbReference>
<feature type="compositionally biased region" description="Low complexity" evidence="3">
    <location>
        <begin position="354"/>
        <end position="371"/>
    </location>
</feature>
<dbReference type="PANTHER" id="PTHR24301">
    <property type="entry name" value="THROMBOXANE-A SYNTHASE"/>
    <property type="match status" value="1"/>
</dbReference>
<proteinExistence type="inferred from homology"/>
<dbReference type="GO" id="GO:0005506">
    <property type="term" value="F:iron ion binding"/>
    <property type="evidence" value="ECO:0007669"/>
    <property type="project" value="InterPro"/>
</dbReference>
<keyword evidence="1 2" id="KW-0349">Heme</keyword>
<dbReference type="PANTHER" id="PTHR24301:SF2">
    <property type="entry name" value="THROMBOXANE-A SYNTHASE"/>
    <property type="match status" value="1"/>
</dbReference>
<dbReference type="PRINTS" id="PR00385">
    <property type="entry name" value="P450"/>
</dbReference>
<evidence type="ECO:0000313" key="4">
    <source>
        <dbReference type="EMBL" id="GLC53340.1"/>
    </source>
</evidence>